<sequence>LLLLRDTSCCRLSILRNIRCMSRLVCWNSVLSINAAGVVCVPLVDGSPGAGPVFGGGGAGAGICGPGADEVEGPTTVAVILCATV</sequence>
<evidence type="ECO:0000313" key="1">
    <source>
        <dbReference type="EMBL" id="KAJ1101345.1"/>
    </source>
</evidence>
<keyword evidence="2" id="KW-1185">Reference proteome</keyword>
<evidence type="ECO:0000313" key="2">
    <source>
        <dbReference type="Proteomes" id="UP001066276"/>
    </source>
</evidence>
<comment type="caution">
    <text evidence="1">The sequence shown here is derived from an EMBL/GenBank/DDBJ whole genome shotgun (WGS) entry which is preliminary data.</text>
</comment>
<reference evidence="1" key="1">
    <citation type="journal article" date="2022" name="bioRxiv">
        <title>Sequencing and chromosome-scale assembly of the giantPleurodeles waltlgenome.</title>
        <authorList>
            <person name="Brown T."/>
            <person name="Elewa A."/>
            <person name="Iarovenko S."/>
            <person name="Subramanian E."/>
            <person name="Araus A.J."/>
            <person name="Petzold A."/>
            <person name="Susuki M."/>
            <person name="Suzuki K.-i.T."/>
            <person name="Hayashi T."/>
            <person name="Toyoda A."/>
            <person name="Oliveira C."/>
            <person name="Osipova E."/>
            <person name="Leigh N.D."/>
            <person name="Simon A."/>
            <person name="Yun M.H."/>
        </authorList>
    </citation>
    <scope>NUCLEOTIDE SEQUENCE</scope>
    <source>
        <strain evidence="1">20211129_DDA</strain>
        <tissue evidence="1">Liver</tissue>
    </source>
</reference>
<accession>A0AAV7MM83</accession>
<name>A0AAV7MM83_PLEWA</name>
<proteinExistence type="predicted"/>
<feature type="non-terminal residue" evidence="1">
    <location>
        <position position="1"/>
    </location>
</feature>
<dbReference type="EMBL" id="JANPWB010000014">
    <property type="protein sequence ID" value="KAJ1101345.1"/>
    <property type="molecule type" value="Genomic_DNA"/>
</dbReference>
<feature type="non-terminal residue" evidence="1">
    <location>
        <position position="85"/>
    </location>
</feature>
<evidence type="ECO:0008006" key="3">
    <source>
        <dbReference type="Google" id="ProtNLM"/>
    </source>
</evidence>
<gene>
    <name evidence="1" type="ORF">NDU88_006414</name>
</gene>
<dbReference type="Proteomes" id="UP001066276">
    <property type="component" value="Chromosome 10"/>
</dbReference>
<organism evidence="1 2">
    <name type="scientific">Pleurodeles waltl</name>
    <name type="common">Iberian ribbed newt</name>
    <dbReference type="NCBI Taxonomy" id="8319"/>
    <lineage>
        <taxon>Eukaryota</taxon>
        <taxon>Metazoa</taxon>
        <taxon>Chordata</taxon>
        <taxon>Craniata</taxon>
        <taxon>Vertebrata</taxon>
        <taxon>Euteleostomi</taxon>
        <taxon>Amphibia</taxon>
        <taxon>Batrachia</taxon>
        <taxon>Caudata</taxon>
        <taxon>Salamandroidea</taxon>
        <taxon>Salamandridae</taxon>
        <taxon>Pleurodelinae</taxon>
        <taxon>Pleurodeles</taxon>
    </lineage>
</organism>
<dbReference type="AlphaFoldDB" id="A0AAV7MM83"/>
<protein>
    <recommendedName>
        <fullName evidence="3">Secreted protein</fullName>
    </recommendedName>
</protein>